<evidence type="ECO:0008006" key="6">
    <source>
        <dbReference type="Google" id="ProtNLM"/>
    </source>
</evidence>
<evidence type="ECO:0000313" key="4">
    <source>
        <dbReference type="EMBL" id="EPY27396.1"/>
    </source>
</evidence>
<keyword evidence="1" id="KW-0677">Repeat</keyword>
<evidence type="ECO:0000256" key="2">
    <source>
        <dbReference type="SAM" id="MobiDB-lite"/>
    </source>
</evidence>
<evidence type="ECO:0000313" key="5">
    <source>
        <dbReference type="Proteomes" id="UP000015354"/>
    </source>
</evidence>
<dbReference type="EMBL" id="ATMH01005772">
    <property type="protein sequence ID" value="EPY27396.1"/>
    <property type="molecule type" value="Genomic_DNA"/>
</dbReference>
<dbReference type="PANTHER" id="PTHR47447:SF17">
    <property type="entry name" value="OS12G0638900 PROTEIN"/>
    <property type="match status" value="1"/>
</dbReference>
<organism evidence="4 5">
    <name type="scientific">Strigomonas culicis</name>
    <dbReference type="NCBI Taxonomy" id="28005"/>
    <lineage>
        <taxon>Eukaryota</taxon>
        <taxon>Discoba</taxon>
        <taxon>Euglenozoa</taxon>
        <taxon>Kinetoplastea</taxon>
        <taxon>Metakinetoplastina</taxon>
        <taxon>Trypanosomatida</taxon>
        <taxon>Trypanosomatidae</taxon>
        <taxon>Strigomonadinae</taxon>
        <taxon>Strigomonas</taxon>
    </lineage>
</organism>
<dbReference type="InterPro" id="IPR002885">
    <property type="entry name" value="PPR_rpt"/>
</dbReference>
<comment type="caution">
    <text evidence="4">The sequence shown here is derived from an EMBL/GenBank/DDBJ whole genome shotgun (WGS) entry which is preliminary data.</text>
</comment>
<dbReference type="PANTHER" id="PTHR47447">
    <property type="entry name" value="OS03G0856100 PROTEIN"/>
    <property type="match status" value="1"/>
</dbReference>
<dbReference type="Proteomes" id="UP000015354">
    <property type="component" value="Unassembled WGS sequence"/>
</dbReference>
<dbReference type="NCBIfam" id="TIGR00756">
    <property type="entry name" value="PPR"/>
    <property type="match status" value="1"/>
</dbReference>
<evidence type="ECO:0000256" key="3">
    <source>
        <dbReference type="SAM" id="Phobius"/>
    </source>
</evidence>
<dbReference type="InterPro" id="IPR011990">
    <property type="entry name" value="TPR-like_helical_dom_sf"/>
</dbReference>
<keyword evidence="3" id="KW-0812">Transmembrane</keyword>
<name>S9VJY0_9TRYP</name>
<sequence>MPVSSRRLCALVLWNLYILFSLSVSLILLYCPFSYCWLLFAACIVSLQVIMNKKNVISELRRESAVYDERIALQDNIRRAKLRRFLAEHRHASQWATCVAALEDARSSGLAPANDMIGDAIQRCGKRGQIGVAKRLYTSFYRQLKRPRPPVVHLAFMAACADSANFVEAHEAFESLLARDKAKLAKNAEHKPLINDDLVTEYLRAALATSVRALETGAGVSPEAGSAPAPAPWETALTHLLQLRRDKAYPFRKHVELTPLLIESASQLAELGGHWQLCLQLLQGAAQQQMLVPPEAYDAAIRACYRHHKHATVVSLMEELIATKVAPDERSVRLALHSSEEEASAARRAGAAHSTAWALSLTLFHAMKQNGLVTYQQSYETPLRACVQAGKWEQAMSLLQTMRRDRRPVSPALYATVLSARVEHAASYKEIARLFRLSVVQDGQTSVVLYLAALRNCMARRDWRHFDQLNTEMKRKDIPEPYDKILLLIEAAYLRENYHGALMRFARFDNITNFEKQRVIESGSVRLYEEDFEVPERILDMVLDAYERVKDHKDPMVGVAFRAATARKAKMGASGHTRLHASSDPNHREAPPEWMFSNEAREARSPSPYH</sequence>
<feature type="region of interest" description="Disordered" evidence="2">
    <location>
        <begin position="572"/>
        <end position="610"/>
    </location>
</feature>
<accession>S9VJY0</accession>
<keyword evidence="3" id="KW-1133">Transmembrane helix</keyword>
<protein>
    <recommendedName>
        <fullName evidence="6">Pentacotripeptide-repeat region of PRORP domain-containing protein</fullName>
    </recommendedName>
</protein>
<reference evidence="4 5" key="1">
    <citation type="journal article" date="2013" name="PLoS ONE">
        <title>Predicting the Proteins of Angomonas deanei, Strigomonas culicis and Their Respective Endosymbionts Reveals New Aspects of the Trypanosomatidae Family.</title>
        <authorList>
            <person name="Motta M.C."/>
            <person name="Martins A.C."/>
            <person name="de Souza S.S."/>
            <person name="Catta-Preta C.M."/>
            <person name="Silva R."/>
            <person name="Klein C.C."/>
            <person name="de Almeida L.G."/>
            <person name="de Lima Cunha O."/>
            <person name="Ciapina L.P."/>
            <person name="Brocchi M."/>
            <person name="Colabardini A.C."/>
            <person name="de Araujo Lima B."/>
            <person name="Machado C.R."/>
            <person name="de Almeida Soares C.M."/>
            <person name="Probst C.M."/>
            <person name="de Menezes C.B."/>
            <person name="Thompson C.E."/>
            <person name="Bartholomeu D.C."/>
            <person name="Gradia D.F."/>
            <person name="Pavoni D.P."/>
            <person name="Grisard E.C."/>
            <person name="Fantinatti-Garboggini F."/>
            <person name="Marchini F.K."/>
            <person name="Rodrigues-Luiz G.F."/>
            <person name="Wagner G."/>
            <person name="Goldman G.H."/>
            <person name="Fietto J.L."/>
            <person name="Elias M.C."/>
            <person name="Goldman M.H."/>
            <person name="Sagot M.F."/>
            <person name="Pereira M."/>
            <person name="Stoco P.H."/>
            <person name="de Mendonca-Neto R.P."/>
            <person name="Teixeira S.M."/>
            <person name="Maciel T.E."/>
            <person name="de Oliveira Mendes T.A."/>
            <person name="Urmenyi T.P."/>
            <person name="de Souza W."/>
            <person name="Schenkman S."/>
            <person name="de Vasconcelos A.T."/>
        </authorList>
    </citation>
    <scope>NUCLEOTIDE SEQUENCE [LARGE SCALE GENOMIC DNA]</scope>
</reference>
<proteinExistence type="predicted"/>
<dbReference type="OrthoDB" id="185373at2759"/>
<keyword evidence="3" id="KW-0472">Membrane</keyword>
<feature type="transmembrane region" description="Helical" evidence="3">
    <location>
        <begin position="12"/>
        <end position="29"/>
    </location>
</feature>
<keyword evidence="5" id="KW-1185">Reference proteome</keyword>
<evidence type="ECO:0000256" key="1">
    <source>
        <dbReference type="ARBA" id="ARBA00022737"/>
    </source>
</evidence>
<dbReference type="AlphaFoldDB" id="S9VJY0"/>
<gene>
    <name evidence="4" type="ORF">STCU_05772</name>
</gene>
<dbReference type="Gene3D" id="1.25.40.10">
    <property type="entry name" value="Tetratricopeptide repeat domain"/>
    <property type="match status" value="1"/>
</dbReference>